<evidence type="ECO:0000256" key="1">
    <source>
        <dbReference type="PROSITE-ProRule" id="PRU00221"/>
    </source>
</evidence>
<reference evidence="2 3" key="1">
    <citation type="journal article" date="2018" name="PLoS Genet.">
        <title>Population sequencing reveals clonal diversity and ancestral inbreeding in the grapevine cultivar Chardonnay.</title>
        <authorList>
            <person name="Roach M.J."/>
            <person name="Johnson D.L."/>
            <person name="Bohlmann J."/>
            <person name="van Vuuren H.J."/>
            <person name="Jones S.J."/>
            <person name="Pretorius I.S."/>
            <person name="Schmidt S.A."/>
            <person name="Borneman A.R."/>
        </authorList>
    </citation>
    <scope>NUCLEOTIDE SEQUENCE [LARGE SCALE GENOMIC DNA]</scope>
    <source>
        <strain evidence="3">cv. Chardonnay</strain>
        <tissue evidence="2">Leaf</tissue>
    </source>
</reference>
<dbReference type="PROSITE" id="PS50082">
    <property type="entry name" value="WD_REPEATS_2"/>
    <property type="match status" value="1"/>
</dbReference>
<feature type="repeat" description="WD" evidence="1">
    <location>
        <begin position="24"/>
        <end position="57"/>
    </location>
</feature>
<dbReference type="Gene3D" id="2.130.10.10">
    <property type="entry name" value="YVTN repeat-like/Quinoprotein amine dehydrogenase"/>
    <property type="match status" value="1"/>
</dbReference>
<evidence type="ECO:0000313" key="2">
    <source>
        <dbReference type="EMBL" id="RVX18199.1"/>
    </source>
</evidence>
<dbReference type="SUPFAM" id="SSF50978">
    <property type="entry name" value="WD40 repeat-like"/>
    <property type="match status" value="1"/>
</dbReference>
<dbReference type="InterPro" id="IPR036322">
    <property type="entry name" value="WD40_repeat_dom_sf"/>
</dbReference>
<dbReference type="EMBL" id="QGNW01000011">
    <property type="protein sequence ID" value="RVX18199.1"/>
    <property type="molecule type" value="Genomic_DNA"/>
</dbReference>
<dbReference type="InterPro" id="IPR001680">
    <property type="entry name" value="WD40_rpt"/>
</dbReference>
<comment type="caution">
    <text evidence="2">The sequence shown here is derived from an EMBL/GenBank/DDBJ whole genome shotgun (WGS) entry which is preliminary data.</text>
</comment>
<gene>
    <name evidence="2" type="primary">SMU1_5</name>
    <name evidence="2" type="ORF">CK203_006439</name>
</gene>
<dbReference type="InterPro" id="IPR045184">
    <property type="entry name" value="SMU1"/>
</dbReference>
<dbReference type="GO" id="GO:0000398">
    <property type="term" value="P:mRNA splicing, via spliceosome"/>
    <property type="evidence" value="ECO:0007669"/>
    <property type="project" value="InterPro"/>
</dbReference>
<dbReference type="PROSITE" id="PS50294">
    <property type="entry name" value="WD_REPEATS_REGION"/>
    <property type="match status" value="1"/>
</dbReference>
<dbReference type="AlphaFoldDB" id="A0A438KAE8"/>
<organism evidence="2 3">
    <name type="scientific">Vitis vinifera</name>
    <name type="common">Grape</name>
    <dbReference type="NCBI Taxonomy" id="29760"/>
    <lineage>
        <taxon>Eukaryota</taxon>
        <taxon>Viridiplantae</taxon>
        <taxon>Streptophyta</taxon>
        <taxon>Embryophyta</taxon>
        <taxon>Tracheophyta</taxon>
        <taxon>Spermatophyta</taxon>
        <taxon>Magnoliopsida</taxon>
        <taxon>eudicotyledons</taxon>
        <taxon>Gunneridae</taxon>
        <taxon>Pentapetalae</taxon>
        <taxon>rosids</taxon>
        <taxon>Vitales</taxon>
        <taxon>Vitaceae</taxon>
        <taxon>Viteae</taxon>
        <taxon>Vitis</taxon>
    </lineage>
</organism>
<dbReference type="SMART" id="SM00320">
    <property type="entry name" value="WD40"/>
    <property type="match status" value="1"/>
</dbReference>
<dbReference type="PANTHER" id="PTHR22848">
    <property type="entry name" value="WD40 REPEAT PROTEIN"/>
    <property type="match status" value="1"/>
</dbReference>
<dbReference type="Proteomes" id="UP000288805">
    <property type="component" value="Unassembled WGS sequence"/>
</dbReference>
<accession>A0A438KAE8</accession>
<protein>
    <submittedName>
        <fullName evidence="2">Suppressor of mec-8 and unc-52 protein-like 1</fullName>
    </submittedName>
</protein>
<proteinExistence type="predicted"/>
<keyword evidence="1" id="KW-0853">WD repeat</keyword>
<name>A0A438KAE8_VITVI</name>
<sequence>MNLQPETRNIYCFSYQSGKLEHLMKVHEKDVIGVTHHPHRNLVATYSEDSTMKLWKP</sequence>
<evidence type="ECO:0000313" key="3">
    <source>
        <dbReference type="Proteomes" id="UP000288805"/>
    </source>
</evidence>
<dbReference type="InterPro" id="IPR015943">
    <property type="entry name" value="WD40/YVTN_repeat-like_dom_sf"/>
</dbReference>
<dbReference type="Pfam" id="PF00400">
    <property type="entry name" value="WD40"/>
    <property type="match status" value="1"/>
</dbReference>